<proteinExistence type="predicted"/>
<evidence type="ECO:0000313" key="2">
    <source>
        <dbReference type="EMBL" id="NEE17973.1"/>
    </source>
</evidence>
<keyword evidence="2" id="KW-0808">Transferase</keyword>
<dbReference type="InterPro" id="IPR029044">
    <property type="entry name" value="Nucleotide-diphossugar_trans"/>
</dbReference>
<dbReference type="Pfam" id="PF00483">
    <property type="entry name" value="NTP_transferase"/>
    <property type="match status" value="1"/>
</dbReference>
<dbReference type="GO" id="GO:0016740">
    <property type="term" value="F:transferase activity"/>
    <property type="evidence" value="ECO:0007669"/>
    <property type="project" value="UniProtKB-KW"/>
</dbReference>
<dbReference type="EMBL" id="JAAGMN010007022">
    <property type="protein sequence ID" value="NEE17973.1"/>
    <property type="molecule type" value="Genomic_DNA"/>
</dbReference>
<feature type="non-terminal residue" evidence="2">
    <location>
        <position position="212"/>
    </location>
</feature>
<sequence length="212" mass="23391">MKAVVMAGGEGTRLRPMTSSMPKPLLPVANRPIMEHVLRLLKRHGLSETVVTVQFLASLVKNYFGDGEELGMELTYANEEKPLGTAGSVKNAEEALKDDTFLVISGDALTDFDLTDLIAFHKEKGGLVTVCLTRVPNPLEFGITIVDEEGQVERFLEKPTWGQVFSDTVNTGIYVMEPEVFDYVQADTSVDWSGDVFPQLMKEGKPIYGYIA</sequence>
<dbReference type="AlphaFoldDB" id="A0A6G3XJX5"/>
<dbReference type="InterPro" id="IPR050486">
    <property type="entry name" value="Mannose-1P_guanyltransferase"/>
</dbReference>
<organism evidence="2">
    <name type="scientific">Streptomyces sp. SID7499</name>
    <dbReference type="NCBI Taxonomy" id="2706086"/>
    <lineage>
        <taxon>Bacteria</taxon>
        <taxon>Bacillati</taxon>
        <taxon>Actinomycetota</taxon>
        <taxon>Actinomycetes</taxon>
        <taxon>Kitasatosporales</taxon>
        <taxon>Streptomycetaceae</taxon>
        <taxon>Streptomyces</taxon>
    </lineage>
</organism>
<accession>A0A6G3XJX5</accession>
<comment type="caution">
    <text evidence="2">The sequence shown here is derived from an EMBL/GenBank/DDBJ whole genome shotgun (WGS) entry which is preliminary data.</text>
</comment>
<protein>
    <submittedName>
        <fullName evidence="2">Nucleotidyltransferase family protein</fullName>
    </submittedName>
</protein>
<dbReference type="CDD" id="cd04181">
    <property type="entry name" value="NTP_transferase"/>
    <property type="match status" value="1"/>
</dbReference>
<reference evidence="2" key="1">
    <citation type="submission" date="2020-01" db="EMBL/GenBank/DDBJ databases">
        <title>Insect and environment-associated Actinomycetes.</title>
        <authorList>
            <person name="Currrie C."/>
            <person name="Chevrette M."/>
            <person name="Carlson C."/>
            <person name="Stubbendieck R."/>
            <person name="Wendt-Pienkowski E."/>
        </authorList>
    </citation>
    <scope>NUCLEOTIDE SEQUENCE</scope>
    <source>
        <strain evidence="2">SID7499</strain>
    </source>
</reference>
<name>A0A6G3XJX5_9ACTN</name>
<dbReference type="Gene3D" id="3.90.550.10">
    <property type="entry name" value="Spore Coat Polysaccharide Biosynthesis Protein SpsA, Chain A"/>
    <property type="match status" value="1"/>
</dbReference>
<dbReference type="PANTHER" id="PTHR22572">
    <property type="entry name" value="SUGAR-1-PHOSPHATE GUANYL TRANSFERASE"/>
    <property type="match status" value="1"/>
</dbReference>
<gene>
    <name evidence="2" type="ORF">G3M58_67365</name>
</gene>
<evidence type="ECO:0000259" key="1">
    <source>
        <dbReference type="Pfam" id="PF00483"/>
    </source>
</evidence>
<dbReference type="SUPFAM" id="SSF53448">
    <property type="entry name" value="Nucleotide-diphospho-sugar transferases"/>
    <property type="match status" value="1"/>
</dbReference>
<feature type="domain" description="Nucleotidyl transferase" evidence="1">
    <location>
        <begin position="2"/>
        <end position="210"/>
    </location>
</feature>
<dbReference type="InterPro" id="IPR005835">
    <property type="entry name" value="NTP_transferase_dom"/>
</dbReference>